<dbReference type="GO" id="GO:0034975">
    <property type="term" value="P:protein folding in endoplasmic reticulum"/>
    <property type="evidence" value="ECO:0007669"/>
    <property type="project" value="TreeGrafter"/>
</dbReference>
<dbReference type="InterPro" id="IPR008504">
    <property type="entry name" value="Emc6"/>
</dbReference>
<dbReference type="PANTHER" id="PTHR20994:SF0">
    <property type="entry name" value="ER MEMBRANE PROTEIN COMPLEX SUBUNIT 6"/>
    <property type="match status" value="1"/>
</dbReference>
<evidence type="ECO:0000313" key="10">
    <source>
        <dbReference type="Proteomes" id="UP001152885"/>
    </source>
</evidence>
<name>A0A9W4TX60_9ASCO</name>
<keyword evidence="10" id="KW-1185">Reference proteome</keyword>
<evidence type="ECO:0000256" key="6">
    <source>
        <dbReference type="ARBA" id="ARBA00022989"/>
    </source>
</evidence>
<dbReference type="Pfam" id="PF07019">
    <property type="entry name" value="EMC6"/>
    <property type="match status" value="1"/>
</dbReference>
<evidence type="ECO:0000256" key="5">
    <source>
        <dbReference type="ARBA" id="ARBA00022824"/>
    </source>
</evidence>
<comment type="caution">
    <text evidence="9">The sequence shown here is derived from an EMBL/GenBank/DDBJ whole genome shotgun (WGS) entry which is preliminary data.</text>
</comment>
<dbReference type="PANTHER" id="PTHR20994">
    <property type="entry name" value="ER MEMBRANE PROTEIN COMPLEX SUBUNIT 6"/>
    <property type="match status" value="1"/>
</dbReference>
<accession>A0A9W4TX60</accession>
<keyword evidence="7 8" id="KW-0472">Membrane</keyword>
<dbReference type="GO" id="GO:0000045">
    <property type="term" value="P:autophagosome assembly"/>
    <property type="evidence" value="ECO:0007669"/>
    <property type="project" value="TreeGrafter"/>
</dbReference>
<dbReference type="AlphaFoldDB" id="A0A9W4TX60"/>
<gene>
    <name evidence="9" type="ORF">CANVERA_P3816</name>
</gene>
<dbReference type="Proteomes" id="UP001152885">
    <property type="component" value="Unassembled WGS sequence"/>
</dbReference>
<dbReference type="InterPro" id="IPR029008">
    <property type="entry name" value="EMC6-like"/>
</dbReference>
<feature type="transmembrane region" description="Helical" evidence="8">
    <location>
        <begin position="46"/>
        <end position="64"/>
    </location>
</feature>
<feature type="transmembrane region" description="Helical" evidence="8">
    <location>
        <begin position="85"/>
        <end position="103"/>
    </location>
</feature>
<evidence type="ECO:0000256" key="1">
    <source>
        <dbReference type="ARBA" id="ARBA00004477"/>
    </source>
</evidence>
<dbReference type="EMBL" id="CANTUO010000004">
    <property type="protein sequence ID" value="CAI5759306.1"/>
    <property type="molecule type" value="Genomic_DNA"/>
</dbReference>
<evidence type="ECO:0000256" key="2">
    <source>
        <dbReference type="ARBA" id="ARBA00009436"/>
    </source>
</evidence>
<comment type="similarity">
    <text evidence="2">Belongs to the EMC6 family.</text>
</comment>
<proteinExistence type="inferred from homology"/>
<dbReference type="OrthoDB" id="16510at2759"/>
<comment type="subcellular location">
    <subcellularLocation>
        <location evidence="1">Endoplasmic reticulum membrane</location>
        <topology evidence="1">Multi-pass membrane protein</topology>
    </subcellularLocation>
</comment>
<protein>
    <recommendedName>
        <fullName evidence="3">ER membrane protein complex subunit 6</fullName>
    </recommendedName>
</protein>
<keyword evidence="6 8" id="KW-1133">Transmembrane helix</keyword>
<dbReference type="GO" id="GO:0072546">
    <property type="term" value="C:EMC complex"/>
    <property type="evidence" value="ECO:0007669"/>
    <property type="project" value="InterPro"/>
</dbReference>
<evidence type="ECO:0000256" key="4">
    <source>
        <dbReference type="ARBA" id="ARBA00022692"/>
    </source>
</evidence>
<organism evidence="9 10">
    <name type="scientific">Candida verbasci</name>
    <dbReference type="NCBI Taxonomy" id="1227364"/>
    <lineage>
        <taxon>Eukaryota</taxon>
        <taxon>Fungi</taxon>
        <taxon>Dikarya</taxon>
        <taxon>Ascomycota</taxon>
        <taxon>Saccharomycotina</taxon>
        <taxon>Pichiomycetes</taxon>
        <taxon>Debaryomycetaceae</taxon>
        <taxon>Candida/Lodderomyces clade</taxon>
        <taxon>Candida</taxon>
    </lineage>
</organism>
<evidence type="ECO:0000256" key="3">
    <source>
        <dbReference type="ARBA" id="ARBA00020827"/>
    </source>
</evidence>
<reference evidence="9" key="1">
    <citation type="submission" date="2022-12" db="EMBL/GenBank/DDBJ databases">
        <authorList>
            <person name="Brejova B."/>
        </authorList>
    </citation>
    <scope>NUCLEOTIDE SEQUENCE</scope>
</reference>
<evidence type="ECO:0000256" key="8">
    <source>
        <dbReference type="SAM" id="Phobius"/>
    </source>
</evidence>
<evidence type="ECO:0000256" key="7">
    <source>
        <dbReference type="ARBA" id="ARBA00023136"/>
    </source>
</evidence>
<evidence type="ECO:0000313" key="9">
    <source>
        <dbReference type="EMBL" id="CAI5759306.1"/>
    </source>
</evidence>
<sequence>MAIDNEFYYTPSIVANKHKLQHVQDVASLVLGVASGIMSLESINGFVFYFIGITLTNLLFYIICTEQQPYKFFKNPLHEIFIKDLFNNISGYIMMWCLIYALVKTNS</sequence>
<keyword evidence="4 8" id="KW-0812">Transmembrane</keyword>
<keyword evidence="5" id="KW-0256">Endoplasmic reticulum</keyword>